<dbReference type="GO" id="GO:0008168">
    <property type="term" value="F:methyltransferase activity"/>
    <property type="evidence" value="ECO:0007669"/>
    <property type="project" value="UniProtKB-UniRule"/>
</dbReference>
<evidence type="ECO:0000256" key="6">
    <source>
        <dbReference type="RuleBase" id="RU362030"/>
    </source>
</evidence>
<name>A0A0N9XFA6_MYCFO</name>
<proteinExistence type="inferred from homology"/>
<dbReference type="KEGG" id="mft:XA26_08690"/>
<keyword evidence="3 6" id="KW-0489">Methyltransferase</keyword>
<dbReference type="PANTHER" id="PTHR43619:SF2">
    <property type="entry name" value="S-ADENOSYL-L-METHIONINE-DEPENDENT METHYLTRANSFERASES SUPERFAMILY PROTEIN"/>
    <property type="match status" value="1"/>
</dbReference>
<dbReference type="PANTHER" id="PTHR43619">
    <property type="entry name" value="S-ADENOSYL-L-METHIONINE-DEPENDENT METHYLTRANSFERASE YKTD-RELATED"/>
    <property type="match status" value="1"/>
</dbReference>
<evidence type="ECO:0000313" key="7">
    <source>
        <dbReference type="EMBL" id="ALI24729.1"/>
    </source>
</evidence>
<evidence type="ECO:0000256" key="3">
    <source>
        <dbReference type="ARBA" id="ARBA00022603"/>
    </source>
</evidence>
<comment type="function">
    <text evidence="1 6">Exhibits S-adenosyl-L-methionine-dependent methyltransferase activity.</text>
</comment>
<sequence>MARTDDDSWDITESVGATALGVAMARANETASDCPLFTDPYAQMFLDAATTRGWHPPTGVMSRRIRAIGNYAASRTKWFDEFFVAAGAAGIRQAVILAAGLDARAWRLPWIQDTVVFEIDQPLVLQFKQEVLAAHQVTSKARYVPVAVDLRQDWPKALEDAGFDITEPTAWSVEGLLPYLPADAQDRLFERITAMSARDSRIGVEAFSADFFSEDHLARRRERLEQMRAEAVEAGESAEDMPDPAQLWFNEDRPYVPEWLSEHCWDVSALPAEDLMARYHRALPADTTEGTMPTEFVEGVLADKFSQ</sequence>
<dbReference type="InterPro" id="IPR029063">
    <property type="entry name" value="SAM-dependent_MTases_sf"/>
</dbReference>
<dbReference type="STRING" id="1766.XA26_08690"/>
<dbReference type="EC" id="2.1.1.-" evidence="6"/>
<evidence type="ECO:0000256" key="2">
    <source>
        <dbReference type="ARBA" id="ARBA00008138"/>
    </source>
</evidence>
<evidence type="ECO:0000256" key="1">
    <source>
        <dbReference type="ARBA" id="ARBA00003907"/>
    </source>
</evidence>
<accession>A0A0N9XFA6</accession>
<organism evidence="7 8">
    <name type="scientific">Mycolicibacterium fortuitum</name>
    <name type="common">Mycobacterium fortuitum</name>
    <dbReference type="NCBI Taxonomy" id="1766"/>
    <lineage>
        <taxon>Bacteria</taxon>
        <taxon>Bacillati</taxon>
        <taxon>Actinomycetota</taxon>
        <taxon>Actinomycetes</taxon>
        <taxon>Mycobacteriales</taxon>
        <taxon>Mycobacteriaceae</taxon>
        <taxon>Mycolicibacterium</taxon>
    </lineage>
</organism>
<dbReference type="Proteomes" id="UP000057134">
    <property type="component" value="Chromosome"/>
</dbReference>
<dbReference type="Pfam" id="PF04072">
    <property type="entry name" value="LCM"/>
    <property type="match status" value="1"/>
</dbReference>
<dbReference type="PATRIC" id="fig|1766.6.peg.859"/>
<dbReference type="GO" id="GO:0032259">
    <property type="term" value="P:methylation"/>
    <property type="evidence" value="ECO:0007669"/>
    <property type="project" value="UniProtKB-KW"/>
</dbReference>
<reference evidence="7 8" key="1">
    <citation type="journal article" date="2015" name="MBio">
        <title>Enzymatic Degradation of Phenazines Can Generate Energy and Protect Sensitive Organisms from Toxicity.</title>
        <authorList>
            <person name="Costa K.C."/>
            <person name="Bergkessel M."/>
            <person name="Saunders S."/>
            <person name="Korlach J."/>
            <person name="Newman D.K."/>
        </authorList>
    </citation>
    <scope>NUCLEOTIDE SEQUENCE [LARGE SCALE GENOMIC DNA]</scope>
    <source>
        <strain evidence="7 8">CT6</strain>
    </source>
</reference>
<dbReference type="Gene3D" id="3.40.50.150">
    <property type="entry name" value="Vaccinia Virus protein VP39"/>
    <property type="match status" value="1"/>
</dbReference>
<dbReference type="EMBL" id="CP011269">
    <property type="protein sequence ID" value="ALI24729.1"/>
    <property type="molecule type" value="Genomic_DNA"/>
</dbReference>
<dbReference type="NCBIfam" id="TIGR00027">
    <property type="entry name" value="mthyl_TIGR00027"/>
    <property type="match status" value="1"/>
</dbReference>
<evidence type="ECO:0000256" key="5">
    <source>
        <dbReference type="ARBA" id="ARBA00022691"/>
    </source>
</evidence>
<evidence type="ECO:0000256" key="4">
    <source>
        <dbReference type="ARBA" id="ARBA00022679"/>
    </source>
</evidence>
<protein>
    <recommendedName>
        <fullName evidence="6">S-adenosyl-L-methionine-dependent methyltransferase</fullName>
        <ecNumber evidence="6">2.1.1.-</ecNumber>
    </recommendedName>
</protein>
<dbReference type="SUPFAM" id="SSF53335">
    <property type="entry name" value="S-adenosyl-L-methionine-dependent methyltransferases"/>
    <property type="match status" value="1"/>
</dbReference>
<dbReference type="InterPro" id="IPR007213">
    <property type="entry name" value="Ppm1/Ppm2/Tcmp"/>
</dbReference>
<gene>
    <name evidence="7" type="ORF">XA26_08690</name>
</gene>
<dbReference type="AlphaFoldDB" id="A0A0N9XFA6"/>
<keyword evidence="8" id="KW-1185">Reference proteome</keyword>
<comment type="similarity">
    <text evidence="2 6">Belongs to the UPF0677 family.</text>
</comment>
<keyword evidence="4" id="KW-0808">Transferase</keyword>
<evidence type="ECO:0000313" key="8">
    <source>
        <dbReference type="Proteomes" id="UP000057134"/>
    </source>
</evidence>
<dbReference type="InterPro" id="IPR011610">
    <property type="entry name" value="SAM_mthyl_Trfase_ML2640-like"/>
</dbReference>
<keyword evidence="5 6" id="KW-0949">S-adenosyl-L-methionine</keyword>
<dbReference type="RefSeq" id="WP_054601154.1">
    <property type="nucleotide sequence ID" value="NZ_CP011269.1"/>
</dbReference>